<comment type="caution">
    <text evidence="3">The sequence shown here is derived from an EMBL/GenBank/DDBJ whole genome shotgun (WGS) entry which is preliminary data.</text>
</comment>
<dbReference type="InterPro" id="IPR043504">
    <property type="entry name" value="Peptidase_S1_PA_chymotrypsin"/>
</dbReference>
<dbReference type="AlphaFoldDB" id="A0A351RC14"/>
<proteinExistence type="predicted"/>
<feature type="signal peptide" evidence="2">
    <location>
        <begin position="1"/>
        <end position="19"/>
    </location>
</feature>
<dbReference type="SMART" id="SM00028">
    <property type="entry name" value="TPR"/>
    <property type="match status" value="1"/>
</dbReference>
<dbReference type="InterPro" id="IPR019734">
    <property type="entry name" value="TPR_rpt"/>
</dbReference>
<dbReference type="InterPro" id="IPR011990">
    <property type="entry name" value="TPR-like_helical_dom_sf"/>
</dbReference>
<evidence type="ECO:0000256" key="2">
    <source>
        <dbReference type="SAM" id="SignalP"/>
    </source>
</evidence>
<keyword evidence="3" id="KW-0645">Protease</keyword>
<keyword evidence="1" id="KW-0802">TPR repeat</keyword>
<dbReference type="Gene3D" id="1.25.40.10">
    <property type="entry name" value="Tetratricopeptide repeat domain"/>
    <property type="match status" value="1"/>
</dbReference>
<feature type="repeat" description="TPR" evidence="1">
    <location>
        <begin position="254"/>
        <end position="287"/>
    </location>
</feature>
<dbReference type="GO" id="GO:0006508">
    <property type="term" value="P:proteolysis"/>
    <property type="evidence" value="ECO:0007669"/>
    <property type="project" value="UniProtKB-KW"/>
</dbReference>
<sequence>MRRFILLAALMSLVQSAMALDQAKVLKSLQSVVMIRGYNSSGGLAYGSGVVVAENKVITNCHIFRSTKSPWVARGEDTYEIDSVQADRWHDLCLVTAKLPFIPAPIGSSSNIKRGQEILSIGHSNGVLAPLTSSGVIKTTYHFDGGMVIRSSAKFLMGASGSGIFDLEGNLLGINTFKTPGRPAYFYSLPIEWLANLEKLPVETTFPITGKAFWEEDDNNKPFFMQMAIPEINQDWPKLMQVATKWTETYPKDTEGWYELGVAQEKLNKIDDAKKSYLQSVAVDANNTNALFRLGAIAQSAGDQDSMSKINSTIAKIDENLAKEFSEMLGCNIQC</sequence>
<evidence type="ECO:0000313" key="3">
    <source>
        <dbReference type="EMBL" id="HBA09585.1"/>
    </source>
</evidence>
<protein>
    <submittedName>
        <fullName evidence="3">Serine protease</fullName>
    </submittedName>
</protein>
<feature type="chain" id="PRO_5016916291" evidence="2">
    <location>
        <begin position="20"/>
        <end position="335"/>
    </location>
</feature>
<dbReference type="STRING" id="1132855.GCA_000384255_01432"/>
<dbReference type="Gene3D" id="2.40.10.10">
    <property type="entry name" value="Trypsin-like serine proteases"/>
    <property type="match status" value="2"/>
</dbReference>
<dbReference type="PANTHER" id="PTHR43019">
    <property type="entry name" value="SERINE ENDOPROTEASE DEGS"/>
    <property type="match status" value="1"/>
</dbReference>
<dbReference type="PROSITE" id="PS50005">
    <property type="entry name" value="TPR"/>
    <property type="match status" value="1"/>
</dbReference>
<dbReference type="EMBL" id="DNAA01000205">
    <property type="protein sequence ID" value="HBA09585.1"/>
    <property type="molecule type" value="Genomic_DNA"/>
</dbReference>
<gene>
    <name evidence="3" type="ORF">DCW48_08525</name>
</gene>
<evidence type="ECO:0000256" key="1">
    <source>
        <dbReference type="PROSITE-ProRule" id="PRU00339"/>
    </source>
</evidence>
<dbReference type="SUPFAM" id="SSF48452">
    <property type="entry name" value="TPR-like"/>
    <property type="match status" value="1"/>
</dbReference>
<keyword evidence="2" id="KW-0732">Signal</keyword>
<reference evidence="3 4" key="1">
    <citation type="journal article" date="2018" name="Nat. Biotechnol.">
        <title>A standardized bacterial taxonomy based on genome phylogeny substantially revises the tree of life.</title>
        <authorList>
            <person name="Parks D.H."/>
            <person name="Chuvochina M."/>
            <person name="Waite D.W."/>
            <person name="Rinke C."/>
            <person name="Skarshewski A."/>
            <person name="Chaumeil P.A."/>
            <person name="Hugenholtz P."/>
        </authorList>
    </citation>
    <scope>NUCLEOTIDE SEQUENCE [LARGE SCALE GENOMIC DNA]</scope>
    <source>
        <strain evidence="3">UBA9958</strain>
    </source>
</reference>
<keyword evidence="3" id="KW-0378">Hydrolase</keyword>
<dbReference type="Proteomes" id="UP000264313">
    <property type="component" value="Unassembled WGS sequence"/>
</dbReference>
<dbReference type="PANTHER" id="PTHR43019:SF23">
    <property type="entry name" value="PROTEASE DO-LIKE 5, CHLOROPLASTIC"/>
    <property type="match status" value="1"/>
</dbReference>
<accession>A0A351RC14</accession>
<dbReference type="InterPro" id="IPR009003">
    <property type="entry name" value="Peptidase_S1_PA"/>
</dbReference>
<dbReference type="Pfam" id="PF13365">
    <property type="entry name" value="Trypsin_2"/>
    <property type="match status" value="1"/>
</dbReference>
<evidence type="ECO:0000313" key="4">
    <source>
        <dbReference type="Proteomes" id="UP000264313"/>
    </source>
</evidence>
<dbReference type="SUPFAM" id="SSF50494">
    <property type="entry name" value="Trypsin-like serine proteases"/>
    <property type="match status" value="1"/>
</dbReference>
<dbReference type="GO" id="GO:0008233">
    <property type="term" value="F:peptidase activity"/>
    <property type="evidence" value="ECO:0007669"/>
    <property type="project" value="UniProtKB-KW"/>
</dbReference>
<organism evidence="3 4">
    <name type="scientific">Methylotenera mobilis</name>
    <dbReference type="NCBI Taxonomy" id="359408"/>
    <lineage>
        <taxon>Bacteria</taxon>
        <taxon>Pseudomonadati</taxon>
        <taxon>Pseudomonadota</taxon>
        <taxon>Betaproteobacteria</taxon>
        <taxon>Nitrosomonadales</taxon>
        <taxon>Methylophilaceae</taxon>
        <taxon>Methylotenera</taxon>
    </lineage>
</organism>
<name>A0A351RC14_9PROT</name>